<sequence length="367" mass="41172">MIGRAATTHLPNSRDVPIDLTEDSDESMEVAEDLVAATNLPVDASSLVADAASREATAKFYDMSIEELNMALDAAHEISKDIPVALIDSTRRSPPPTVLQQPLKDITISRRPDGLNLYIDALQDKTSASLTRLMAEKHKEGTKQQIPSDALRSSFTEILFRTHTQVLAGVLEVLDFLAREPAAKRKRPGIYCNVIGHTDTGEFLTLGECNQVVAMMRQYINYTDKPDKSKLRYATTGRALTQIRKFLNAFDARIKNIALSHDQSLPLPGSIHEFGFGADIENRLQSHQQHHFESPFWDGFRVLVSGQDMHSGVHENYPPHLPAYAEAMEELKRAAEENAREKKTNKKHKKHKTPRKKNPRDTDSDEE</sequence>
<dbReference type="EMBL" id="CAIJEN010000005">
    <property type="protein sequence ID" value="CAD0086313.1"/>
    <property type="molecule type" value="Genomic_DNA"/>
</dbReference>
<name>A0A9N8JFA7_9PEZI</name>
<protein>
    <submittedName>
        <fullName evidence="2">Uncharacterized protein</fullName>
    </submittedName>
</protein>
<keyword evidence="3" id="KW-1185">Reference proteome</keyword>
<dbReference type="Proteomes" id="UP000716446">
    <property type="component" value="Unassembled WGS sequence"/>
</dbReference>
<feature type="compositionally biased region" description="Basic residues" evidence="1">
    <location>
        <begin position="343"/>
        <end position="358"/>
    </location>
</feature>
<accession>A0A9N8JFA7</accession>
<dbReference type="AlphaFoldDB" id="A0A9N8JFA7"/>
<proteinExistence type="predicted"/>
<comment type="caution">
    <text evidence="2">The sequence shown here is derived from an EMBL/GenBank/DDBJ whole genome shotgun (WGS) entry which is preliminary data.</text>
</comment>
<evidence type="ECO:0000313" key="2">
    <source>
        <dbReference type="EMBL" id="CAD0086313.1"/>
    </source>
</evidence>
<feature type="compositionally biased region" description="Basic and acidic residues" evidence="1">
    <location>
        <begin position="329"/>
        <end position="342"/>
    </location>
</feature>
<feature type="region of interest" description="Disordered" evidence="1">
    <location>
        <begin position="328"/>
        <end position="367"/>
    </location>
</feature>
<organism evidence="2 3">
    <name type="scientific">Aureobasidium vineae</name>
    <dbReference type="NCBI Taxonomy" id="2773715"/>
    <lineage>
        <taxon>Eukaryota</taxon>
        <taxon>Fungi</taxon>
        <taxon>Dikarya</taxon>
        <taxon>Ascomycota</taxon>
        <taxon>Pezizomycotina</taxon>
        <taxon>Dothideomycetes</taxon>
        <taxon>Dothideomycetidae</taxon>
        <taxon>Dothideales</taxon>
        <taxon>Saccotheciaceae</taxon>
        <taxon>Aureobasidium</taxon>
    </lineage>
</organism>
<reference evidence="2" key="1">
    <citation type="submission" date="2020-06" db="EMBL/GenBank/DDBJ databases">
        <authorList>
            <person name="Onetto C."/>
        </authorList>
    </citation>
    <scope>NUCLEOTIDE SEQUENCE</scope>
</reference>
<gene>
    <name evidence="2" type="ORF">AWRI4619_LOCUS4058</name>
</gene>
<evidence type="ECO:0000256" key="1">
    <source>
        <dbReference type="SAM" id="MobiDB-lite"/>
    </source>
</evidence>
<evidence type="ECO:0000313" key="3">
    <source>
        <dbReference type="Proteomes" id="UP000716446"/>
    </source>
</evidence>